<proteinExistence type="inferred from homology"/>
<dbReference type="PANTHER" id="PTHR33337">
    <property type="entry name" value="GFA DOMAIN-CONTAINING PROTEIN"/>
    <property type="match status" value="1"/>
</dbReference>
<keyword evidence="3" id="KW-0862">Zinc</keyword>
<evidence type="ECO:0000256" key="2">
    <source>
        <dbReference type="ARBA" id="ARBA00022723"/>
    </source>
</evidence>
<dbReference type="Gene3D" id="3.90.1590.10">
    <property type="entry name" value="glutathione-dependent formaldehyde- activating enzyme (gfa)"/>
    <property type="match status" value="1"/>
</dbReference>
<keyword evidence="2" id="KW-0479">Metal-binding</keyword>
<organism evidence="6">
    <name type="scientific">Bradyrhizobium septentrionale</name>
    <dbReference type="NCBI Taxonomy" id="1404411"/>
    <lineage>
        <taxon>Bacteria</taxon>
        <taxon>Pseudomonadati</taxon>
        <taxon>Pseudomonadota</taxon>
        <taxon>Alphaproteobacteria</taxon>
        <taxon>Hyphomicrobiales</taxon>
        <taxon>Nitrobacteraceae</taxon>
        <taxon>Bradyrhizobium</taxon>
    </lineage>
</organism>
<dbReference type="Proteomes" id="UP001432046">
    <property type="component" value="Chromosome"/>
</dbReference>
<reference evidence="7" key="3">
    <citation type="submission" date="2024-03" db="EMBL/GenBank/DDBJ databases">
        <authorList>
            <person name="Bromfield E.S.P."/>
            <person name="Cloutier S."/>
        </authorList>
    </citation>
    <scope>NUCLEOTIDE SEQUENCE</scope>
    <source>
        <strain evidence="7">5S5</strain>
    </source>
</reference>
<evidence type="ECO:0000256" key="3">
    <source>
        <dbReference type="ARBA" id="ARBA00022833"/>
    </source>
</evidence>
<dbReference type="AlphaFoldDB" id="A0A973ZZB0"/>
<evidence type="ECO:0000259" key="5">
    <source>
        <dbReference type="PROSITE" id="PS51891"/>
    </source>
</evidence>
<dbReference type="PANTHER" id="PTHR33337:SF33">
    <property type="entry name" value="CENP-V_GFA DOMAIN-CONTAINING PROTEIN"/>
    <property type="match status" value="1"/>
</dbReference>
<dbReference type="GO" id="GO:0046872">
    <property type="term" value="F:metal ion binding"/>
    <property type="evidence" value="ECO:0007669"/>
    <property type="project" value="UniProtKB-KW"/>
</dbReference>
<gene>
    <name evidence="6" type="ORF">HAP48_014320</name>
    <name evidence="7" type="ORF">WDK88_31100</name>
</gene>
<dbReference type="PROSITE" id="PS51891">
    <property type="entry name" value="CENP_V_GFA"/>
    <property type="match status" value="1"/>
</dbReference>
<evidence type="ECO:0000313" key="6">
    <source>
        <dbReference type="EMBL" id="NVI44096.1"/>
    </source>
</evidence>
<dbReference type="RefSeq" id="WP_166203649.1">
    <property type="nucleotide sequence ID" value="NZ_CP088285.1"/>
</dbReference>
<evidence type="ECO:0000256" key="4">
    <source>
        <dbReference type="ARBA" id="ARBA00023239"/>
    </source>
</evidence>
<dbReference type="EMBL" id="JAAOLE020000001">
    <property type="protein sequence ID" value="NVI44096.1"/>
    <property type="molecule type" value="Genomic_DNA"/>
</dbReference>
<sequence length="157" mass="17803">MEGGCTCRNVRYRLTGRPLIVHACHCTWCQREAGTVHALNAMYEAERVEHVAAEPEIVDTPSASGKGQKIARCPRCKVAVWSNYPGSGPAVRFVRVGTLDDPNQCPPDVHIFTSSKQRWVTFPSGAKVFAEYYDRKAVWPEEAQERWRVLRERMKKA</sequence>
<reference evidence="6" key="1">
    <citation type="submission" date="2020-06" db="EMBL/GenBank/DDBJ databases">
        <title>Whole Genome Sequence of Bradyrhizobium sp. Strain 1S1.</title>
        <authorList>
            <person name="Bromfield E.S.P."/>
            <person name="Cloutier S."/>
        </authorList>
    </citation>
    <scope>NUCLEOTIDE SEQUENCE [LARGE SCALE GENOMIC DNA]</scope>
    <source>
        <strain evidence="6">1S1</strain>
    </source>
</reference>
<protein>
    <submittedName>
        <fullName evidence="6">GFA family protein</fullName>
    </submittedName>
</protein>
<dbReference type="InterPro" id="IPR011057">
    <property type="entry name" value="Mss4-like_sf"/>
</dbReference>
<name>A0A973ZZB0_9BRAD</name>
<evidence type="ECO:0000313" key="8">
    <source>
        <dbReference type="Proteomes" id="UP001432046"/>
    </source>
</evidence>
<dbReference type="InterPro" id="IPR006913">
    <property type="entry name" value="CENP-V/GFA"/>
</dbReference>
<dbReference type="GO" id="GO:0016846">
    <property type="term" value="F:carbon-sulfur lyase activity"/>
    <property type="evidence" value="ECO:0007669"/>
    <property type="project" value="InterPro"/>
</dbReference>
<dbReference type="EMBL" id="CP147711">
    <property type="protein sequence ID" value="WXC77847.1"/>
    <property type="molecule type" value="Genomic_DNA"/>
</dbReference>
<comment type="similarity">
    <text evidence="1">Belongs to the Gfa family.</text>
</comment>
<reference evidence="7" key="2">
    <citation type="journal article" date="2021" name="Int. J. Syst. Evol. Microbiol.">
        <title>Bradyrhizobium septentrionale sp. nov. (sv. septentrionale) and Bradyrhizobium quebecense sp. nov. (sv. septentrionale) associated with legumes native to Canada possess rearranged symbiosis genes and numerous insertion sequences.</title>
        <authorList>
            <person name="Bromfield E.S.P."/>
            <person name="Cloutier S."/>
        </authorList>
    </citation>
    <scope>NUCLEOTIDE SEQUENCE</scope>
    <source>
        <strain evidence="7">5S5</strain>
    </source>
</reference>
<dbReference type="SUPFAM" id="SSF51316">
    <property type="entry name" value="Mss4-like"/>
    <property type="match status" value="1"/>
</dbReference>
<dbReference type="Pfam" id="PF04828">
    <property type="entry name" value="GFA"/>
    <property type="match status" value="1"/>
</dbReference>
<evidence type="ECO:0000256" key="1">
    <source>
        <dbReference type="ARBA" id="ARBA00005495"/>
    </source>
</evidence>
<keyword evidence="8" id="KW-1185">Reference proteome</keyword>
<feature type="domain" description="CENP-V/GFA" evidence="5">
    <location>
        <begin position="1"/>
        <end position="108"/>
    </location>
</feature>
<keyword evidence="4" id="KW-0456">Lyase</keyword>
<evidence type="ECO:0000313" key="7">
    <source>
        <dbReference type="EMBL" id="WXC77847.1"/>
    </source>
</evidence>
<accession>A0A973ZZB0</accession>